<dbReference type="OrthoDB" id="199095at2"/>
<protein>
    <recommendedName>
        <fullName evidence="1">Glycosyltransferase 2-like domain-containing protein</fullName>
    </recommendedName>
</protein>
<name>A0A161UTI6_9FLAO</name>
<dbReference type="Proteomes" id="UP000076630">
    <property type="component" value="Unassembled WGS sequence"/>
</dbReference>
<dbReference type="RefSeq" id="WP_052243587.1">
    <property type="nucleotide sequence ID" value="NZ_JWJO01000046.1"/>
</dbReference>
<accession>A0A161UTI6</accession>
<dbReference type="AlphaFoldDB" id="A0A161UTI6"/>
<evidence type="ECO:0000313" key="3">
    <source>
        <dbReference type="Proteomes" id="UP000076630"/>
    </source>
</evidence>
<dbReference type="GO" id="GO:0016758">
    <property type="term" value="F:hexosyltransferase activity"/>
    <property type="evidence" value="ECO:0007669"/>
    <property type="project" value="UniProtKB-ARBA"/>
</dbReference>
<evidence type="ECO:0000259" key="1">
    <source>
        <dbReference type="Pfam" id="PF00535"/>
    </source>
</evidence>
<dbReference type="EMBL" id="LQNU01000054">
    <property type="protein sequence ID" value="KZE81051.1"/>
    <property type="molecule type" value="Genomic_DNA"/>
</dbReference>
<dbReference type="InterPro" id="IPR029044">
    <property type="entry name" value="Nucleotide-diphossugar_trans"/>
</dbReference>
<gene>
    <name evidence="2" type="ORF">AV926_09785</name>
</gene>
<dbReference type="Pfam" id="PF00535">
    <property type="entry name" value="Glycos_transf_2"/>
    <property type="match status" value="1"/>
</dbReference>
<dbReference type="SUPFAM" id="SSF53448">
    <property type="entry name" value="Nucleotide-diphospho-sugar transferases"/>
    <property type="match status" value="1"/>
</dbReference>
<evidence type="ECO:0000313" key="2">
    <source>
        <dbReference type="EMBL" id="KZE81051.1"/>
    </source>
</evidence>
<proteinExistence type="predicted"/>
<dbReference type="PANTHER" id="PTHR22916:SF3">
    <property type="entry name" value="UDP-GLCNAC:BETAGAL BETA-1,3-N-ACETYLGLUCOSAMINYLTRANSFERASE-LIKE PROTEIN 1"/>
    <property type="match status" value="1"/>
</dbReference>
<organism evidence="2 3">
    <name type="scientific">Myroides marinus</name>
    <dbReference type="NCBI Taxonomy" id="703342"/>
    <lineage>
        <taxon>Bacteria</taxon>
        <taxon>Pseudomonadati</taxon>
        <taxon>Bacteroidota</taxon>
        <taxon>Flavobacteriia</taxon>
        <taxon>Flavobacteriales</taxon>
        <taxon>Flavobacteriaceae</taxon>
        <taxon>Myroides</taxon>
    </lineage>
</organism>
<reference evidence="2 3" key="1">
    <citation type="submission" date="2016-01" db="EMBL/GenBank/DDBJ databases">
        <title>Whole genome sequencing of Myroides marinus L41.</title>
        <authorList>
            <person name="Hong K.W."/>
        </authorList>
    </citation>
    <scope>NUCLEOTIDE SEQUENCE [LARGE SCALE GENOMIC DNA]</scope>
    <source>
        <strain evidence="2 3">L41</strain>
    </source>
</reference>
<comment type="caution">
    <text evidence="2">The sequence shown here is derived from an EMBL/GenBank/DDBJ whole genome shotgun (WGS) entry which is preliminary data.</text>
</comment>
<dbReference type="InterPro" id="IPR001173">
    <property type="entry name" value="Glyco_trans_2-like"/>
</dbReference>
<sequence length="325" mass="38266">MGYVIIDETVKKPLVSVAMLTYGHIDYIKQAIESVLMQETNFPIQLVIAEDCSPDNTREIVKQYQEKYPHIIKLILQDVNVGAIINNQILLENLDGHYIAPLEGDDYWSDSRKLQQQVDFLEQNSEYNLVYTDAQYFTQKTQKLDLQRTQQISGFDDLLVKNRIFTLTTCFRREVLDSYFKEDYQNLKTLPFGDYSLWLYATTQGKAKYLPIVSSVYRILEESASHSKDINKIVAFEEAVSECRMYYLNKYYTGDKEALKNKLLGSKTLSIIRLALRNENEEVFNKYKDDLKYIANYKYKYYLIYSLGKINFKIFIKLYKTFSKR</sequence>
<dbReference type="Gene3D" id="3.90.550.10">
    <property type="entry name" value="Spore Coat Polysaccharide Biosynthesis Protein SpsA, Chain A"/>
    <property type="match status" value="1"/>
</dbReference>
<feature type="domain" description="Glycosyltransferase 2-like" evidence="1">
    <location>
        <begin position="16"/>
        <end position="144"/>
    </location>
</feature>
<keyword evidence="3" id="KW-1185">Reference proteome</keyword>
<dbReference type="PANTHER" id="PTHR22916">
    <property type="entry name" value="GLYCOSYLTRANSFERASE"/>
    <property type="match status" value="1"/>
</dbReference>